<name>A0A0S4JA58_BODSA</name>
<feature type="compositionally biased region" description="Basic and acidic residues" evidence="1">
    <location>
        <begin position="181"/>
        <end position="192"/>
    </location>
</feature>
<feature type="compositionally biased region" description="Low complexity" evidence="1">
    <location>
        <begin position="301"/>
        <end position="320"/>
    </location>
</feature>
<evidence type="ECO:0000256" key="1">
    <source>
        <dbReference type="SAM" id="MobiDB-lite"/>
    </source>
</evidence>
<feature type="region of interest" description="Disordered" evidence="1">
    <location>
        <begin position="301"/>
        <end position="332"/>
    </location>
</feature>
<protein>
    <submittedName>
        <fullName evidence="2">Uncharacterized protein</fullName>
    </submittedName>
</protein>
<feature type="compositionally biased region" description="Polar residues" evidence="1">
    <location>
        <begin position="162"/>
        <end position="173"/>
    </location>
</feature>
<feature type="region of interest" description="Disordered" evidence="1">
    <location>
        <begin position="1"/>
        <end position="35"/>
    </location>
</feature>
<evidence type="ECO:0000313" key="3">
    <source>
        <dbReference type="Proteomes" id="UP000051952"/>
    </source>
</evidence>
<keyword evidence="3" id="KW-1185">Reference proteome</keyword>
<dbReference type="VEuPathDB" id="TriTrypDB:BSAL_06415"/>
<accession>A0A0S4JA58</accession>
<gene>
    <name evidence="2" type="ORF">BSAL_06415</name>
</gene>
<evidence type="ECO:0000313" key="2">
    <source>
        <dbReference type="EMBL" id="CUG86013.1"/>
    </source>
</evidence>
<dbReference type="AlphaFoldDB" id="A0A0S4JA58"/>
<dbReference type="Proteomes" id="UP000051952">
    <property type="component" value="Unassembled WGS sequence"/>
</dbReference>
<dbReference type="EMBL" id="CYKH01001226">
    <property type="protein sequence ID" value="CUG86013.1"/>
    <property type="molecule type" value="Genomic_DNA"/>
</dbReference>
<feature type="compositionally biased region" description="Polar residues" evidence="1">
    <location>
        <begin position="261"/>
        <end position="281"/>
    </location>
</feature>
<organism evidence="2 3">
    <name type="scientific">Bodo saltans</name>
    <name type="common">Flagellated protozoan</name>
    <dbReference type="NCBI Taxonomy" id="75058"/>
    <lineage>
        <taxon>Eukaryota</taxon>
        <taxon>Discoba</taxon>
        <taxon>Euglenozoa</taxon>
        <taxon>Kinetoplastea</taxon>
        <taxon>Metakinetoplastina</taxon>
        <taxon>Eubodonida</taxon>
        <taxon>Bodonidae</taxon>
        <taxon>Bodo</taxon>
    </lineage>
</organism>
<proteinExistence type="predicted"/>
<sequence>MSAMQHNSGGYTSTQHAYLQNSTPPQHQRSVGGTGGTLYVTGMADATVKRTGMADATVKRGGCSSSFRTPEDHGDAHIKVLRHLSHDKLASQPNYFTPKKSPSESRIGSAAFASKIDDRHSYIPSNSTSVITSRLFGLYEPSTTRSPHERPGSAASGGRVTPSASFRSVTPTASAHIPKNKPVEPHFIRDDPSQAAYPSSPTGGGSSSSVQRRQRPTSSFRNSADRDSYVKAQPSRQDRYSPLVSDFDKCQRNDRGERPGSSGSHAASPRGGTSSFKSKTTIGDAHIRAMNKPVDVCLAYSPTRASKSPRRPSSSSARVSSEYHGGRLYGDF</sequence>
<feature type="compositionally biased region" description="Basic and acidic residues" evidence="1">
    <location>
        <begin position="246"/>
        <end position="258"/>
    </location>
</feature>
<reference evidence="3" key="1">
    <citation type="submission" date="2015-09" db="EMBL/GenBank/DDBJ databases">
        <authorList>
            <consortium name="Pathogen Informatics"/>
        </authorList>
    </citation>
    <scope>NUCLEOTIDE SEQUENCE [LARGE SCALE GENOMIC DNA]</scope>
    <source>
        <strain evidence="3">Lake Konstanz</strain>
    </source>
</reference>
<feature type="compositionally biased region" description="Polar residues" evidence="1">
    <location>
        <begin position="1"/>
        <end position="29"/>
    </location>
</feature>
<feature type="region of interest" description="Disordered" evidence="1">
    <location>
        <begin position="141"/>
        <end position="287"/>
    </location>
</feature>